<dbReference type="EMBL" id="JANCMW010000004">
    <property type="protein sequence ID" value="MDF0750300.1"/>
    <property type="molecule type" value="Genomic_DNA"/>
</dbReference>
<proteinExistence type="predicted"/>
<sequence length="161" mass="18451">MANQKRDNQAKTARQQAQVVVDLFLDVLLSRDRDAGWQGDSLIGKLVDFKGELPKSSGFSGFSKVYEQSKWLREWSDSHKMACIVMRNISDRQCEALCMDRAYRGRTKVAVDPFTPDDRVEIFWSDEACAQQLRCSVKAFQDRVYTGYTRLEELLAEKIAA</sequence>
<dbReference type="RefSeq" id="WP_275705831.1">
    <property type="nucleotide sequence ID" value="NZ_JANCMW010000004.1"/>
</dbReference>
<name>A0ABT5Y9E4_9GAMM</name>
<reference evidence="1" key="1">
    <citation type="submission" date="2022-07" db="EMBL/GenBank/DDBJ databases">
        <title>Marinobacter iranensis a new bacterium isolate from a hipersaline lake in Iran.</title>
        <authorList>
            <person name="Mohammad A.M.A."/>
            <person name="Cristina S.-P."/>
            <person name="Antonio V."/>
        </authorList>
    </citation>
    <scope>NUCLEOTIDE SEQUENCE</scope>
    <source>
        <strain evidence="1">71-i</strain>
    </source>
</reference>
<evidence type="ECO:0000313" key="2">
    <source>
        <dbReference type="Proteomes" id="UP001143391"/>
    </source>
</evidence>
<comment type="caution">
    <text evidence="1">The sequence shown here is derived from an EMBL/GenBank/DDBJ whole genome shotgun (WGS) entry which is preliminary data.</text>
</comment>
<accession>A0ABT5Y9E4</accession>
<dbReference type="Proteomes" id="UP001143391">
    <property type="component" value="Unassembled WGS sequence"/>
</dbReference>
<evidence type="ECO:0000313" key="1">
    <source>
        <dbReference type="EMBL" id="MDF0750300.1"/>
    </source>
</evidence>
<gene>
    <name evidence="1" type="ORF">NLU14_08660</name>
</gene>
<organism evidence="1 2">
    <name type="scientific">Marinobacter iranensis</name>
    <dbReference type="NCBI Taxonomy" id="2962607"/>
    <lineage>
        <taxon>Bacteria</taxon>
        <taxon>Pseudomonadati</taxon>
        <taxon>Pseudomonadota</taxon>
        <taxon>Gammaproteobacteria</taxon>
        <taxon>Pseudomonadales</taxon>
        <taxon>Marinobacteraceae</taxon>
        <taxon>Marinobacter</taxon>
    </lineage>
</organism>
<protein>
    <submittedName>
        <fullName evidence="1">Uncharacterized protein</fullName>
    </submittedName>
</protein>
<keyword evidence="2" id="KW-1185">Reference proteome</keyword>